<protein>
    <recommendedName>
        <fullName evidence="2">Transglycosylase SLT domain-containing protein</fullName>
    </recommendedName>
</protein>
<keyword evidence="1" id="KW-0732">Signal</keyword>
<dbReference type="GO" id="GO:0042597">
    <property type="term" value="C:periplasmic space"/>
    <property type="evidence" value="ECO:0007669"/>
    <property type="project" value="InterPro"/>
</dbReference>
<dbReference type="SUPFAM" id="SSF48435">
    <property type="entry name" value="Bacterial muramidases"/>
    <property type="match status" value="1"/>
</dbReference>
<dbReference type="GO" id="GO:0004553">
    <property type="term" value="F:hydrolase activity, hydrolyzing O-glycosyl compounds"/>
    <property type="evidence" value="ECO:0007669"/>
    <property type="project" value="InterPro"/>
</dbReference>
<dbReference type="InterPro" id="IPR011990">
    <property type="entry name" value="TPR-like_helical_dom_sf"/>
</dbReference>
<dbReference type="InterPro" id="IPR000189">
    <property type="entry name" value="Transglyc_AS"/>
</dbReference>
<dbReference type="InterPro" id="IPR019734">
    <property type="entry name" value="TPR_rpt"/>
</dbReference>
<accession>A0A381RNM8</accession>
<gene>
    <name evidence="3" type="ORF">METZ01_LOCUS46339</name>
</gene>
<reference evidence="3" key="1">
    <citation type="submission" date="2018-05" db="EMBL/GenBank/DDBJ databases">
        <authorList>
            <person name="Lanie J.A."/>
            <person name="Ng W.-L."/>
            <person name="Kazmierczak K.M."/>
            <person name="Andrzejewski T.M."/>
            <person name="Davidsen T.M."/>
            <person name="Wayne K.J."/>
            <person name="Tettelin H."/>
            <person name="Glass J.I."/>
            <person name="Rusch D."/>
            <person name="Podicherti R."/>
            <person name="Tsui H.-C.T."/>
            <person name="Winkler M.E."/>
        </authorList>
    </citation>
    <scope>NUCLEOTIDE SEQUENCE</scope>
</reference>
<evidence type="ECO:0000313" key="3">
    <source>
        <dbReference type="EMBL" id="SUZ93485.1"/>
    </source>
</evidence>
<name>A0A381RNM8_9ZZZZ</name>
<dbReference type="SUPFAM" id="SSF48452">
    <property type="entry name" value="TPR-like"/>
    <property type="match status" value="1"/>
</dbReference>
<dbReference type="CDD" id="cd13401">
    <property type="entry name" value="Slt70-like"/>
    <property type="match status" value="1"/>
</dbReference>
<dbReference type="GO" id="GO:0016020">
    <property type="term" value="C:membrane"/>
    <property type="evidence" value="ECO:0007669"/>
    <property type="project" value="InterPro"/>
</dbReference>
<dbReference type="GO" id="GO:0000270">
    <property type="term" value="P:peptidoglycan metabolic process"/>
    <property type="evidence" value="ECO:0007669"/>
    <property type="project" value="InterPro"/>
</dbReference>
<dbReference type="InterPro" id="IPR023346">
    <property type="entry name" value="Lysozyme-like_dom_sf"/>
</dbReference>
<dbReference type="Pfam" id="PF13432">
    <property type="entry name" value="TPR_16"/>
    <property type="match status" value="2"/>
</dbReference>
<dbReference type="PANTHER" id="PTHR37423:SF5">
    <property type="entry name" value="SOLUBLE LYTIC MUREIN TRANSGLYCOSYLASE"/>
    <property type="match status" value="1"/>
</dbReference>
<dbReference type="PANTHER" id="PTHR37423">
    <property type="entry name" value="SOLUBLE LYTIC MUREIN TRANSGLYCOSYLASE-RELATED"/>
    <property type="match status" value="1"/>
</dbReference>
<proteinExistence type="predicted"/>
<dbReference type="PROSITE" id="PS50005">
    <property type="entry name" value="TPR"/>
    <property type="match status" value="1"/>
</dbReference>
<dbReference type="AlphaFoldDB" id="A0A381RNM8"/>
<evidence type="ECO:0000259" key="2">
    <source>
        <dbReference type="Pfam" id="PF01464"/>
    </source>
</evidence>
<feature type="domain" description="Transglycosylase SLT" evidence="2">
    <location>
        <begin position="620"/>
        <end position="737"/>
    </location>
</feature>
<dbReference type="Gene3D" id="1.25.40.10">
    <property type="entry name" value="Tetratricopeptide repeat domain"/>
    <property type="match status" value="2"/>
</dbReference>
<dbReference type="Pfam" id="PF01464">
    <property type="entry name" value="SLT"/>
    <property type="match status" value="1"/>
</dbReference>
<dbReference type="SUPFAM" id="SSF53955">
    <property type="entry name" value="Lysozyme-like"/>
    <property type="match status" value="1"/>
</dbReference>
<dbReference type="PROSITE" id="PS00922">
    <property type="entry name" value="TRANSGLYCOSYLASE"/>
    <property type="match status" value="1"/>
</dbReference>
<sequence length="775" mass="85332">MAVLFTSAAVYCSGSVERLAQGATLPGVVAGYRTRVFVPPRPVPGVLTLLVSLFTLFAAPRPALAGNEDIQLPEARYPAAVRLYRSNAPAAALAQLNRAVGDTTSLPTEALVLRATLLGAAGRGREAETVWRRVFDRAVWMRTFSRRALVTSMAERGEPALAEPILDELIDSDATRHLDLLLLVANAYLERREFGQAITLYRQALRQQGRNSGADQARLGLAVAQEEAGDAVAAVATLRDAQLEHRTGNGYATALAREQQLNARLGRDRAPFAPAQYRTLSRRLRNYSRYSEAAAVLEEWRGVQPDAEERIDFELIGVLYDSRANDEAIALIDRFTTRHASSALLADVRLTRFRLAVRTGDTARARTLGLELFNGEVRDATPSQRLSAGELLAAYLVAVGDLEGGLDLYRQLFQRATGPDMQRMMLWKAGVAALRAGQHERALTNLRALNDRRPTGDLRPAGLYWQAVAEIQVGQIDQAARKLRALVQTQPYHYYGLQARGRLVELHGEEAVPTPPTREFPALSVGSVAEQRAEFSIAMVLARAGLPEDAAWYLRRLLDQRRSDRGLALLAARASAAAGDHAAVSRIMVNHFAAFLQRPAEKIPADFYALVYPRPFLEAIMRAARAQNIDSAFMYSLMRQESRFDPAARSLVGALGLFQIMPYTALELGPRSGIRESAPDFRDEDFLLQPPINAAIAATLAGDLFTLFGGALAPVIASYNAGEARVAIWWKSARNLSEDFFVDTIPYSETRRFAREVLANVAAYQRVYHELDTAR</sequence>
<evidence type="ECO:0000256" key="1">
    <source>
        <dbReference type="ARBA" id="ARBA00022729"/>
    </source>
</evidence>
<dbReference type="InterPro" id="IPR008258">
    <property type="entry name" value="Transglycosylase_SLT_dom_1"/>
</dbReference>
<organism evidence="3">
    <name type="scientific">marine metagenome</name>
    <dbReference type="NCBI Taxonomy" id="408172"/>
    <lineage>
        <taxon>unclassified sequences</taxon>
        <taxon>metagenomes</taxon>
        <taxon>ecological metagenomes</taxon>
    </lineage>
</organism>
<dbReference type="InterPro" id="IPR008939">
    <property type="entry name" value="Lytic_TGlycosylase_superhlx_U"/>
</dbReference>
<dbReference type="Gene3D" id="1.10.530.10">
    <property type="match status" value="1"/>
</dbReference>
<dbReference type="EMBL" id="UINC01002151">
    <property type="protein sequence ID" value="SUZ93485.1"/>
    <property type="molecule type" value="Genomic_DNA"/>
</dbReference>
<dbReference type="GO" id="GO:0008933">
    <property type="term" value="F:peptidoglycan lytic transglycosylase activity"/>
    <property type="evidence" value="ECO:0007669"/>
    <property type="project" value="InterPro"/>
</dbReference>